<keyword evidence="1" id="KW-0472">Membrane</keyword>
<dbReference type="Proteomes" id="UP000675781">
    <property type="component" value="Unassembled WGS sequence"/>
</dbReference>
<dbReference type="RefSeq" id="WP_212527515.1">
    <property type="nucleotide sequence ID" value="NZ_JAGSOG010000020.1"/>
</dbReference>
<keyword evidence="1" id="KW-1133">Transmembrane helix</keyword>
<organism evidence="2 3">
    <name type="scientific">Actinospica durhamensis</name>
    <dbReference type="NCBI Taxonomy" id="1508375"/>
    <lineage>
        <taxon>Bacteria</taxon>
        <taxon>Bacillati</taxon>
        <taxon>Actinomycetota</taxon>
        <taxon>Actinomycetes</taxon>
        <taxon>Catenulisporales</taxon>
        <taxon>Actinospicaceae</taxon>
        <taxon>Actinospica</taxon>
    </lineage>
</organism>
<sequence>MLGARRARRIFGGTPRQLVLLTVGLAVLGVLLGLVYAFGLSGDASSFSGLRARTDEVSATSDLYYELNDMDAQAANALLVGYHPDDPSMVPASVDASASASVYEHDRKAADADLEQITRNPLLAAQAEHLLDDLGSYEALIAQALYVDQHTENEAPAAPPAAALASYSQASAMLHATLLPISLQISDADSNAVDSSYSGERSGAAVYGFAILALALLTAAALVLGNRYHARRFRRRLSLLALGALVSLVLGVTGLTTQLSAADHLHYAKQEAYDSINALTRAEAVSDDANADESRWLLERTPALQTSFFQKISTVAGVPGVSGEGAGTNPQPYYSGLSAAVDALHLDAAADSVSGVTLTGYLGTELNNITFADEAQAAYDTTRAFDTYLQDDATIRSDAESGDPAAAVAFDIGTRPGQSNYAFNQYMAKLSAVIAINDAAFASGIASGLGATGAATWATLITGELLLLLFTVQAGYLRLREYR</sequence>
<feature type="transmembrane region" description="Helical" evidence="1">
    <location>
        <begin position="204"/>
        <end position="225"/>
    </location>
</feature>
<proteinExistence type="predicted"/>
<keyword evidence="3" id="KW-1185">Reference proteome</keyword>
<gene>
    <name evidence="2" type="ORF">KDL01_06950</name>
</gene>
<feature type="transmembrane region" description="Helical" evidence="1">
    <location>
        <begin position="457"/>
        <end position="477"/>
    </location>
</feature>
<evidence type="ECO:0000313" key="3">
    <source>
        <dbReference type="Proteomes" id="UP000675781"/>
    </source>
</evidence>
<reference evidence="2" key="1">
    <citation type="submission" date="2021-04" db="EMBL/GenBank/DDBJ databases">
        <title>Genome based classification of Actinospica acidithermotolerans sp. nov., an actinobacterium isolated from an Indonesian hot spring.</title>
        <authorList>
            <person name="Kusuma A.B."/>
            <person name="Putra K.E."/>
            <person name="Nafisah S."/>
            <person name="Loh J."/>
            <person name="Nouioui I."/>
            <person name="Goodfellow M."/>
        </authorList>
    </citation>
    <scope>NUCLEOTIDE SEQUENCE</scope>
    <source>
        <strain evidence="2">CSCA 57</strain>
    </source>
</reference>
<evidence type="ECO:0000256" key="1">
    <source>
        <dbReference type="SAM" id="Phobius"/>
    </source>
</evidence>
<comment type="caution">
    <text evidence="2">The sequence shown here is derived from an EMBL/GenBank/DDBJ whole genome shotgun (WGS) entry which is preliminary data.</text>
</comment>
<dbReference type="EMBL" id="JAGSOG010000020">
    <property type="protein sequence ID" value="MBR7832993.1"/>
    <property type="molecule type" value="Genomic_DNA"/>
</dbReference>
<feature type="transmembrane region" description="Helical" evidence="1">
    <location>
        <begin position="237"/>
        <end position="255"/>
    </location>
</feature>
<accession>A0A941IQJ5</accession>
<protein>
    <submittedName>
        <fullName evidence="2">Uncharacterized protein</fullName>
    </submittedName>
</protein>
<name>A0A941IQJ5_9ACTN</name>
<keyword evidence="1" id="KW-0812">Transmembrane</keyword>
<dbReference type="AlphaFoldDB" id="A0A941IQJ5"/>
<evidence type="ECO:0000313" key="2">
    <source>
        <dbReference type="EMBL" id="MBR7832993.1"/>
    </source>
</evidence>